<dbReference type="InterPro" id="IPR017452">
    <property type="entry name" value="GPCR_Rhodpsn_7TM"/>
</dbReference>
<keyword evidence="6" id="KW-0472">Membrane</keyword>
<dbReference type="GO" id="GO:0004983">
    <property type="term" value="F:neuropeptide Y receptor activity"/>
    <property type="evidence" value="ECO:0007669"/>
    <property type="project" value="InterPro"/>
</dbReference>
<comment type="subcellular location">
    <subcellularLocation>
        <location evidence="1">Membrane</location>
        <topology evidence="1">Multi-pass membrane protein</topology>
    </subcellularLocation>
</comment>
<evidence type="ECO:0000256" key="4">
    <source>
        <dbReference type="ARBA" id="ARBA00022989"/>
    </source>
</evidence>
<evidence type="ECO:0000256" key="6">
    <source>
        <dbReference type="ARBA" id="ARBA00023136"/>
    </source>
</evidence>
<dbReference type="PRINTS" id="PR01012">
    <property type="entry name" value="NRPEPTIDEYR"/>
</dbReference>
<dbReference type="PANTHER" id="PTHR45695">
    <property type="entry name" value="LEUCOKININ RECEPTOR-RELATED"/>
    <property type="match status" value="1"/>
</dbReference>
<evidence type="ECO:0000256" key="8">
    <source>
        <dbReference type="ARBA" id="ARBA00023224"/>
    </source>
</evidence>
<reference evidence="9" key="1">
    <citation type="submission" date="2020-04" db="EMBL/GenBank/DDBJ databases">
        <authorList>
            <person name="Alioto T."/>
            <person name="Alioto T."/>
            <person name="Gomez Garrido J."/>
        </authorList>
    </citation>
    <scope>NUCLEOTIDE SEQUENCE</scope>
    <source>
        <strain evidence="9">A484AB</strain>
    </source>
</reference>
<name>A0A7D9HYZ8_PARCT</name>
<evidence type="ECO:0000313" key="10">
    <source>
        <dbReference type="Proteomes" id="UP001152795"/>
    </source>
</evidence>
<dbReference type="PROSITE" id="PS50262">
    <property type="entry name" value="G_PROTEIN_RECEP_F1_2"/>
    <property type="match status" value="1"/>
</dbReference>
<sequence length="405" mass="46656">MLSPGFRKFEIASWIIICVLGTIGNVLVVLVVYRKRKMKTVTNHLIVNLAFADLAVLLINVPLDVAHYFNDSAWLYGGFMCHIIRPLQTMATTASVWSLVAISISRYVAIVHPLKPQLRRTHARLMILPVWAISLVLVSPYMASLDIKDGECVEDFQSAGMDPKYYTIGIFITQYVVPLAIIAFSYIRVGRELTKNPNHDERTRSHYKETRKVLKMLIVVVVVFAILVLPLHIVQIWYDFFDGASSKYNEEISSIAITMLYGNSFTNPIIYNACNEEFRKSFRSYFRILIKPCARLVLGDRLDWDNRPEIFDDLGTTFNRTRSFRRSSSRRETLVNIITRTNGEIPNRRQDNNNNNRISRRISFANDVDNAIRNHQTCTNHTDWTNHRRSVPYSKASLVQYVSVL</sequence>
<dbReference type="PANTHER" id="PTHR45695:SF9">
    <property type="entry name" value="LEUCOKININ RECEPTOR"/>
    <property type="match status" value="1"/>
</dbReference>
<gene>
    <name evidence="9" type="ORF">PACLA_8A054986</name>
</gene>
<dbReference type="OrthoDB" id="5964776at2759"/>
<keyword evidence="3" id="KW-0812">Transmembrane</keyword>
<protein>
    <submittedName>
        <fullName evidence="9">Neuropeptide FF receptor 2-like</fullName>
    </submittedName>
</protein>
<dbReference type="GO" id="GO:0005886">
    <property type="term" value="C:plasma membrane"/>
    <property type="evidence" value="ECO:0007669"/>
    <property type="project" value="TreeGrafter"/>
</dbReference>
<accession>A0A7D9HYZ8</accession>
<dbReference type="InterPro" id="IPR000276">
    <property type="entry name" value="GPCR_Rhodpsn"/>
</dbReference>
<evidence type="ECO:0000256" key="1">
    <source>
        <dbReference type="ARBA" id="ARBA00004141"/>
    </source>
</evidence>
<keyword evidence="8" id="KW-0807">Transducer</keyword>
<dbReference type="EMBL" id="CACRXK020002635">
    <property type="protein sequence ID" value="CAB3995298.1"/>
    <property type="molecule type" value="Genomic_DNA"/>
</dbReference>
<dbReference type="InterPro" id="IPR000611">
    <property type="entry name" value="NPY_rcpt"/>
</dbReference>
<evidence type="ECO:0000256" key="5">
    <source>
        <dbReference type="ARBA" id="ARBA00023040"/>
    </source>
</evidence>
<evidence type="ECO:0000256" key="2">
    <source>
        <dbReference type="ARBA" id="ARBA00010663"/>
    </source>
</evidence>
<dbReference type="SUPFAM" id="SSF81321">
    <property type="entry name" value="Family A G protein-coupled receptor-like"/>
    <property type="match status" value="1"/>
</dbReference>
<evidence type="ECO:0000256" key="7">
    <source>
        <dbReference type="ARBA" id="ARBA00023170"/>
    </source>
</evidence>
<evidence type="ECO:0000256" key="3">
    <source>
        <dbReference type="ARBA" id="ARBA00022692"/>
    </source>
</evidence>
<dbReference type="FunFam" id="1.20.1070.10:FF:000291">
    <property type="entry name" value="Predicted protein"/>
    <property type="match status" value="1"/>
</dbReference>
<dbReference type="AlphaFoldDB" id="A0A7D9HYZ8"/>
<dbReference type="SMART" id="SM01381">
    <property type="entry name" value="7TM_GPCR_Srsx"/>
    <property type="match status" value="1"/>
</dbReference>
<evidence type="ECO:0000313" key="9">
    <source>
        <dbReference type="EMBL" id="CAB3995298.1"/>
    </source>
</evidence>
<comment type="caution">
    <text evidence="9">The sequence shown here is derived from an EMBL/GenBank/DDBJ whole genome shotgun (WGS) entry which is preliminary data.</text>
</comment>
<keyword evidence="5" id="KW-0297">G-protein coupled receptor</keyword>
<dbReference type="Gene3D" id="1.20.1070.10">
    <property type="entry name" value="Rhodopsin 7-helix transmembrane proteins"/>
    <property type="match status" value="1"/>
</dbReference>
<organism evidence="9 10">
    <name type="scientific">Paramuricea clavata</name>
    <name type="common">Red gorgonian</name>
    <name type="synonym">Violescent sea-whip</name>
    <dbReference type="NCBI Taxonomy" id="317549"/>
    <lineage>
        <taxon>Eukaryota</taxon>
        <taxon>Metazoa</taxon>
        <taxon>Cnidaria</taxon>
        <taxon>Anthozoa</taxon>
        <taxon>Octocorallia</taxon>
        <taxon>Malacalcyonacea</taxon>
        <taxon>Plexauridae</taxon>
        <taxon>Paramuricea</taxon>
    </lineage>
</organism>
<dbReference type="Pfam" id="PF00001">
    <property type="entry name" value="7tm_1"/>
    <property type="match status" value="1"/>
</dbReference>
<keyword evidence="7 9" id="KW-0675">Receptor</keyword>
<comment type="similarity">
    <text evidence="2">Belongs to the G-protein coupled receptor 1 family.</text>
</comment>
<dbReference type="Proteomes" id="UP001152795">
    <property type="component" value="Unassembled WGS sequence"/>
</dbReference>
<proteinExistence type="inferred from homology"/>
<dbReference type="PRINTS" id="PR00237">
    <property type="entry name" value="GPCRRHODOPSN"/>
</dbReference>
<keyword evidence="4" id="KW-1133">Transmembrane helix</keyword>
<keyword evidence="10" id="KW-1185">Reference proteome</keyword>